<evidence type="ECO:0000259" key="9">
    <source>
        <dbReference type="Pfam" id="PF00361"/>
    </source>
</evidence>
<dbReference type="InterPro" id="IPR052175">
    <property type="entry name" value="ComplexI-like_HydComp"/>
</dbReference>
<gene>
    <name evidence="10" type="ORF">CDSM653_01583</name>
</gene>
<dbReference type="Pfam" id="PF00361">
    <property type="entry name" value="Proton_antipo_M"/>
    <property type="match status" value="1"/>
</dbReference>
<dbReference type="NCBIfam" id="NF005044">
    <property type="entry name" value="PRK06458.1-4"/>
    <property type="match status" value="1"/>
</dbReference>
<comment type="subcellular location">
    <subcellularLocation>
        <location evidence="1">Cell membrane</location>
        <topology evidence="1">Multi-pass membrane protein</topology>
    </subcellularLocation>
    <subcellularLocation>
        <location evidence="7">Membrane</location>
        <topology evidence="7">Multi-pass membrane protein</topology>
    </subcellularLocation>
</comment>
<dbReference type="InterPro" id="IPR003918">
    <property type="entry name" value="NADH_UbQ_OxRdtase"/>
</dbReference>
<keyword evidence="5" id="KW-0560">Oxidoreductase</keyword>
<dbReference type="AlphaFoldDB" id="A0A0F5PLB3"/>
<keyword evidence="6 8" id="KW-0472">Membrane</keyword>
<feature type="domain" description="NADH:quinone oxidoreductase/Mrp antiporter transmembrane" evidence="9">
    <location>
        <begin position="130"/>
        <end position="426"/>
    </location>
</feature>
<dbReference type="Proteomes" id="UP000010146">
    <property type="component" value="Unassembled WGS sequence"/>
</dbReference>
<evidence type="ECO:0000256" key="3">
    <source>
        <dbReference type="ARBA" id="ARBA00022692"/>
    </source>
</evidence>
<evidence type="ECO:0000256" key="8">
    <source>
        <dbReference type="SAM" id="Phobius"/>
    </source>
</evidence>
<feature type="transmembrane region" description="Helical" evidence="8">
    <location>
        <begin position="374"/>
        <end position="395"/>
    </location>
</feature>
<dbReference type="GO" id="GO:0042773">
    <property type="term" value="P:ATP synthesis coupled electron transport"/>
    <property type="evidence" value="ECO:0007669"/>
    <property type="project" value="InterPro"/>
</dbReference>
<feature type="transmembrane region" description="Helical" evidence="8">
    <location>
        <begin position="319"/>
        <end position="343"/>
    </location>
</feature>
<reference evidence="10 11" key="1">
    <citation type="submission" date="2008-07" db="EMBL/GenBank/DDBJ databases">
        <authorList>
            <person name="Gonzalez J."/>
            <person name="Sokolova T."/>
            <person name="Ferriera S."/>
            <person name="Johnson J."/>
            <person name="Kravitz S."/>
            <person name="Beeson K."/>
            <person name="Sutton G."/>
            <person name="Rogers Y.-H."/>
            <person name="Friedman R."/>
            <person name="Frazier M."/>
            <person name="Venter J.C."/>
        </authorList>
    </citation>
    <scope>NUCLEOTIDE SEQUENCE [LARGE SCALE GENOMIC DNA]</scope>
    <source>
        <strain evidence="10 11">DSM 12653</strain>
    </source>
</reference>
<name>A0A0F5PLB3_9THEO</name>
<reference evidence="10 11" key="2">
    <citation type="journal article" date="2015" name="BMC Genomics">
        <title>Analysis of three genomes within the thermophilic bacterial species Caldanaerobacter subterraneus with a focus on carbon monoxide dehydrogenase evolution and hydrolase diversity.</title>
        <authorList>
            <person name="Sant'Anna F.H."/>
            <person name="Lebedinsky A.V."/>
            <person name="Sokolova T.G."/>
            <person name="Robb F.T."/>
            <person name="Gonzalez J.M."/>
        </authorList>
    </citation>
    <scope>NUCLEOTIDE SEQUENCE [LARGE SCALE GENOMIC DNA]</scope>
    <source>
        <strain evidence="10 11">DSM 12653</strain>
    </source>
</reference>
<feature type="transmembrane region" description="Helical" evidence="8">
    <location>
        <begin position="166"/>
        <end position="190"/>
    </location>
</feature>
<feature type="transmembrane region" description="Helical" evidence="8">
    <location>
        <begin position="68"/>
        <end position="91"/>
    </location>
</feature>
<evidence type="ECO:0000256" key="1">
    <source>
        <dbReference type="ARBA" id="ARBA00004651"/>
    </source>
</evidence>
<comment type="caution">
    <text evidence="10">The sequence shown here is derived from an EMBL/GenBank/DDBJ whole genome shotgun (WGS) entry which is preliminary data.</text>
</comment>
<dbReference type="PANTHER" id="PTHR42682">
    <property type="entry name" value="HYDROGENASE-4 COMPONENT F"/>
    <property type="match status" value="1"/>
</dbReference>
<proteinExistence type="predicted"/>
<dbReference type="GO" id="GO:0016491">
    <property type="term" value="F:oxidoreductase activity"/>
    <property type="evidence" value="ECO:0007669"/>
    <property type="project" value="UniProtKB-KW"/>
</dbReference>
<evidence type="ECO:0000313" key="11">
    <source>
        <dbReference type="Proteomes" id="UP000010146"/>
    </source>
</evidence>
<keyword evidence="3 7" id="KW-0812">Transmembrane</keyword>
<organism evidence="10 11">
    <name type="scientific">Caldanaerobacter subterraneus subsp. pacificus DSM 12653</name>
    <dbReference type="NCBI Taxonomy" id="391606"/>
    <lineage>
        <taxon>Bacteria</taxon>
        <taxon>Bacillati</taxon>
        <taxon>Bacillota</taxon>
        <taxon>Clostridia</taxon>
        <taxon>Thermoanaerobacterales</taxon>
        <taxon>Thermoanaerobacteraceae</taxon>
        <taxon>Caldanaerobacter</taxon>
    </lineage>
</organism>
<evidence type="ECO:0000313" key="10">
    <source>
        <dbReference type="EMBL" id="KKC29457.1"/>
    </source>
</evidence>
<evidence type="ECO:0000256" key="7">
    <source>
        <dbReference type="RuleBase" id="RU000320"/>
    </source>
</evidence>
<sequence>MIEVEKSILFYLLLAVPLATSFLAFGIKSRRVVEAVHFAGISIEAFLSLQMVQYVIREERLFALGDMLYADSLVAILLLIIGVVGFLNGFYSIGHMRYDISRGEIDEKEISSYYSFYHILLFTMVLCALSNNIAIMWVALEATTLGSAFLVGFYKHKASAEAAWKYVLICSVGLAFALYGTILTYSNAFAMVQDAHKAMLWTELIKMAPRLDQQVMKLAFVFILIGFGTKVGLVPMHTWLPDTYSESPSPVSALLSGVLMKCALFAIIKYYTIALQAIGKEFLETLLLIFGLVSVGVSAFFILVQKDIKRKLAYSSVEHVGIIATGLGVGGTFGVLGALLHAINHSVTKSLLFCTAGNVIVKYGTRDSQRIRGIFKVAPVTAFLWTAGLLALVGSPPFNIFISEVVTVIAGIEAGHFWAMILFLVLLVVVFVAFFVLISETVIGSPPEDLPKGDVNWLTLLPIGILFVFMAALGLHLPSTLSQLLQRAVTIVLGGTI</sequence>
<feature type="transmembrane region" description="Helical" evidence="8">
    <location>
        <begin position="415"/>
        <end position="437"/>
    </location>
</feature>
<dbReference type="InterPro" id="IPR001750">
    <property type="entry name" value="ND/Mrp_TM"/>
</dbReference>
<evidence type="ECO:0000256" key="6">
    <source>
        <dbReference type="ARBA" id="ARBA00023136"/>
    </source>
</evidence>
<dbReference type="EMBL" id="ABXP02000082">
    <property type="protein sequence ID" value="KKC29457.1"/>
    <property type="molecule type" value="Genomic_DNA"/>
</dbReference>
<feature type="transmembrane region" description="Helical" evidence="8">
    <location>
        <begin position="285"/>
        <end position="304"/>
    </location>
</feature>
<feature type="transmembrane region" description="Helical" evidence="8">
    <location>
        <begin position="253"/>
        <end position="273"/>
    </location>
</feature>
<keyword evidence="4 8" id="KW-1133">Transmembrane helix</keyword>
<feature type="transmembrane region" description="Helical" evidence="8">
    <location>
        <begin position="457"/>
        <end position="477"/>
    </location>
</feature>
<dbReference type="GO" id="GO:0005886">
    <property type="term" value="C:plasma membrane"/>
    <property type="evidence" value="ECO:0007669"/>
    <property type="project" value="UniProtKB-SubCell"/>
</dbReference>
<accession>A0A0F5PLB3</accession>
<evidence type="ECO:0000256" key="5">
    <source>
        <dbReference type="ARBA" id="ARBA00023002"/>
    </source>
</evidence>
<feature type="transmembrane region" description="Helical" evidence="8">
    <location>
        <begin position="215"/>
        <end position="233"/>
    </location>
</feature>
<dbReference type="PANTHER" id="PTHR42682:SF5">
    <property type="entry name" value="HYDROGENASE-4 COMPONENT F"/>
    <property type="match status" value="1"/>
</dbReference>
<dbReference type="PRINTS" id="PR01437">
    <property type="entry name" value="NUOXDRDTASE4"/>
</dbReference>
<dbReference type="GO" id="GO:0008137">
    <property type="term" value="F:NADH dehydrogenase (ubiquinone) activity"/>
    <property type="evidence" value="ECO:0007669"/>
    <property type="project" value="InterPro"/>
</dbReference>
<reference evidence="11" key="3">
    <citation type="submission" date="2015-02" db="EMBL/GenBank/DDBJ databases">
        <title>Genome analysis of three genomes within the thermophilic hydrogenogenic bacterial species Caldanaerobacter subterraneus.</title>
        <authorList>
            <person name="Sant'Anna F.H."/>
            <person name="Lebedinsky A."/>
            <person name="Sokolova T."/>
            <person name="Robb F.T."/>
            <person name="Gonzalez J.M."/>
        </authorList>
    </citation>
    <scope>NUCLEOTIDE SEQUENCE [LARGE SCALE GENOMIC DNA]</scope>
    <source>
        <strain evidence="11">DSM 12653</strain>
    </source>
</reference>
<evidence type="ECO:0000256" key="2">
    <source>
        <dbReference type="ARBA" id="ARBA00022475"/>
    </source>
</evidence>
<keyword evidence="2" id="KW-1003">Cell membrane</keyword>
<protein>
    <submittedName>
        <fullName evidence="10">Hydrogenase subunit HyfF</fullName>
    </submittedName>
</protein>
<evidence type="ECO:0000256" key="4">
    <source>
        <dbReference type="ARBA" id="ARBA00022989"/>
    </source>
</evidence>
<feature type="transmembrane region" description="Helical" evidence="8">
    <location>
        <begin position="111"/>
        <end position="129"/>
    </location>
</feature>